<reference evidence="3 4" key="1">
    <citation type="submission" date="2019-05" db="EMBL/GenBank/DDBJ databases">
        <title>Draft genome sequence of Actinomadura sp. 14C53.</title>
        <authorList>
            <person name="Saricaoglu S."/>
            <person name="Isik K."/>
        </authorList>
    </citation>
    <scope>NUCLEOTIDE SEQUENCE [LARGE SCALE GENOMIC DNA]</scope>
    <source>
        <strain evidence="3 4">14C53</strain>
    </source>
</reference>
<comment type="caution">
    <text evidence="3">The sequence shown here is derived from an EMBL/GenBank/DDBJ whole genome shotgun (WGS) entry which is preliminary data.</text>
</comment>
<feature type="compositionally biased region" description="Pro residues" evidence="1">
    <location>
        <begin position="241"/>
        <end position="250"/>
    </location>
</feature>
<dbReference type="EMBL" id="VCKW01000441">
    <property type="protein sequence ID" value="TMQ86820.1"/>
    <property type="molecule type" value="Genomic_DNA"/>
</dbReference>
<dbReference type="AlphaFoldDB" id="A0A5C4IYV3"/>
<feature type="transmembrane region" description="Helical" evidence="2">
    <location>
        <begin position="146"/>
        <end position="168"/>
    </location>
</feature>
<keyword evidence="2" id="KW-1133">Transmembrane helix</keyword>
<feature type="compositionally biased region" description="Basic and acidic residues" evidence="1">
    <location>
        <begin position="251"/>
        <end position="272"/>
    </location>
</feature>
<gene>
    <name evidence="3" type="ORF">ETD83_40100</name>
</gene>
<dbReference type="OrthoDB" id="3474409at2"/>
<name>A0A5C4IYV3_9ACTN</name>
<keyword evidence="2" id="KW-0472">Membrane</keyword>
<evidence type="ECO:0000313" key="4">
    <source>
        <dbReference type="Proteomes" id="UP000309174"/>
    </source>
</evidence>
<accession>A0A5C4IYV3</accession>
<evidence type="ECO:0000313" key="3">
    <source>
        <dbReference type="EMBL" id="TMQ86820.1"/>
    </source>
</evidence>
<proteinExistence type="predicted"/>
<dbReference type="RefSeq" id="WP_138650481.1">
    <property type="nucleotide sequence ID" value="NZ_VCKW01000441.1"/>
</dbReference>
<feature type="region of interest" description="Disordered" evidence="1">
    <location>
        <begin position="235"/>
        <end position="272"/>
    </location>
</feature>
<evidence type="ECO:0000256" key="1">
    <source>
        <dbReference type="SAM" id="MobiDB-lite"/>
    </source>
</evidence>
<keyword evidence="2" id="KW-0812">Transmembrane</keyword>
<sequence length="272" mass="28791">MTGGISLRGAPAGRWTLDHKGRRLEAETARAGWNRVVRLFVDGAPAGEAATDWLKASLPYGEMSVEVVFDALGLVDGQASRCELVPPAPAEDAPKRVSLEKGPGTGNGTGAGKPERVAFEPAEGTRAARREALARAHPVLYASRHVVAAAGRVVFPLLGLGVLVRVLLKWVPRPDVPFPDVDVPSIPWPDVPWPDLPDLPEVSAPPWLAVVLATAKFWAPILIAVVVAAREARRRRRASAAPPPAAGPGPEPDRRGVSDRQAPPERRGTAGG</sequence>
<feature type="region of interest" description="Disordered" evidence="1">
    <location>
        <begin position="87"/>
        <end position="115"/>
    </location>
</feature>
<protein>
    <submittedName>
        <fullName evidence="3">Uncharacterized protein</fullName>
    </submittedName>
</protein>
<keyword evidence="4" id="KW-1185">Reference proteome</keyword>
<feature type="transmembrane region" description="Helical" evidence="2">
    <location>
        <begin position="207"/>
        <end position="229"/>
    </location>
</feature>
<dbReference type="Proteomes" id="UP000309174">
    <property type="component" value="Unassembled WGS sequence"/>
</dbReference>
<evidence type="ECO:0000256" key="2">
    <source>
        <dbReference type="SAM" id="Phobius"/>
    </source>
</evidence>
<organism evidence="3 4">
    <name type="scientific">Actinomadura soli</name>
    <dbReference type="NCBI Taxonomy" id="2508997"/>
    <lineage>
        <taxon>Bacteria</taxon>
        <taxon>Bacillati</taxon>
        <taxon>Actinomycetota</taxon>
        <taxon>Actinomycetes</taxon>
        <taxon>Streptosporangiales</taxon>
        <taxon>Thermomonosporaceae</taxon>
        <taxon>Actinomadura</taxon>
    </lineage>
</organism>